<keyword evidence="1" id="KW-0812">Transmembrane</keyword>
<sequence length="88" mass="9758">MTLKPVEPATFASRQKIPIGATCMTALMMLVMMVLKPVTHSTMFLLPLWRVYVPMAVPKNNAKTIHGTIALSAMEPMIFVDTKPNRVS</sequence>
<evidence type="ECO:0000313" key="3">
    <source>
        <dbReference type="Proteomes" id="UP000315200"/>
    </source>
</evidence>
<evidence type="ECO:0000313" key="2">
    <source>
        <dbReference type="EMBL" id="GEA39760.1"/>
    </source>
</evidence>
<comment type="caution">
    <text evidence="2">The sequence shown here is derived from an EMBL/GenBank/DDBJ whole genome shotgun (WGS) entry which is preliminary data.</text>
</comment>
<dbReference type="EMBL" id="BJLB01000001">
    <property type="protein sequence ID" value="GEA39760.1"/>
    <property type="molecule type" value="Genomic_DNA"/>
</dbReference>
<name>A0A829WQA0_9FIRM</name>
<feature type="transmembrane region" description="Helical" evidence="1">
    <location>
        <begin position="17"/>
        <end position="35"/>
    </location>
</feature>
<keyword evidence="1" id="KW-0472">Membrane</keyword>
<proteinExistence type="predicted"/>
<accession>A0A829WQA0</accession>
<dbReference type="Proteomes" id="UP000315200">
    <property type="component" value="Unassembled WGS sequence"/>
</dbReference>
<keyword evidence="1" id="KW-1133">Transmembrane helix</keyword>
<gene>
    <name evidence="2" type="ORF">Ccl03g_54730</name>
</gene>
<protein>
    <submittedName>
        <fullName evidence="2">Uncharacterized protein</fullName>
    </submittedName>
</protein>
<evidence type="ECO:0000256" key="1">
    <source>
        <dbReference type="SAM" id="Phobius"/>
    </source>
</evidence>
<organism evidence="2 3">
    <name type="scientific">Enterocloster clostridioformis</name>
    <dbReference type="NCBI Taxonomy" id="1531"/>
    <lineage>
        <taxon>Bacteria</taxon>
        <taxon>Bacillati</taxon>
        <taxon>Bacillota</taxon>
        <taxon>Clostridia</taxon>
        <taxon>Lachnospirales</taxon>
        <taxon>Lachnospiraceae</taxon>
        <taxon>Enterocloster</taxon>
    </lineage>
</organism>
<dbReference type="AlphaFoldDB" id="A0A829WQA0"/>
<reference evidence="2 3" key="1">
    <citation type="submission" date="2019-06" db="EMBL/GenBank/DDBJ databases">
        <title>Draft genome sequence of [Clostridium] clostridioforme NBRC 113352.</title>
        <authorList>
            <person name="Miura T."/>
            <person name="Furukawa M."/>
            <person name="Shimamura M."/>
            <person name="Ohyama Y."/>
            <person name="Yamazoe A."/>
            <person name="Kawasaki H."/>
        </authorList>
    </citation>
    <scope>NUCLEOTIDE SEQUENCE [LARGE SCALE GENOMIC DNA]</scope>
    <source>
        <strain evidence="2 3">NBRC 113352</strain>
    </source>
</reference>